<protein>
    <submittedName>
        <fullName evidence="1">Uncharacterized protein</fullName>
    </submittedName>
</protein>
<name>A0ACC2PY46_9HYME</name>
<dbReference type="EMBL" id="CM056741">
    <property type="protein sequence ID" value="KAJ8687267.1"/>
    <property type="molecule type" value="Genomic_DNA"/>
</dbReference>
<comment type="caution">
    <text evidence="1">The sequence shown here is derived from an EMBL/GenBank/DDBJ whole genome shotgun (WGS) entry which is preliminary data.</text>
</comment>
<keyword evidence="2" id="KW-1185">Reference proteome</keyword>
<reference evidence="1" key="1">
    <citation type="submission" date="2023-04" db="EMBL/GenBank/DDBJ databases">
        <title>A chromosome-level genome assembly of the parasitoid wasp Eretmocerus hayati.</title>
        <authorList>
            <person name="Zhong Y."/>
            <person name="Liu S."/>
            <person name="Liu Y."/>
        </authorList>
    </citation>
    <scope>NUCLEOTIDE SEQUENCE</scope>
    <source>
        <strain evidence="1">ZJU_SS_LIU_2023</strain>
    </source>
</reference>
<gene>
    <name evidence="1" type="ORF">QAD02_023061</name>
</gene>
<evidence type="ECO:0000313" key="1">
    <source>
        <dbReference type="EMBL" id="KAJ8687267.1"/>
    </source>
</evidence>
<evidence type="ECO:0000313" key="2">
    <source>
        <dbReference type="Proteomes" id="UP001239111"/>
    </source>
</evidence>
<proteinExistence type="predicted"/>
<accession>A0ACC2PY46</accession>
<dbReference type="Proteomes" id="UP001239111">
    <property type="component" value="Chromosome 1"/>
</dbReference>
<organism evidence="1 2">
    <name type="scientific">Eretmocerus hayati</name>
    <dbReference type="NCBI Taxonomy" id="131215"/>
    <lineage>
        <taxon>Eukaryota</taxon>
        <taxon>Metazoa</taxon>
        <taxon>Ecdysozoa</taxon>
        <taxon>Arthropoda</taxon>
        <taxon>Hexapoda</taxon>
        <taxon>Insecta</taxon>
        <taxon>Pterygota</taxon>
        <taxon>Neoptera</taxon>
        <taxon>Endopterygota</taxon>
        <taxon>Hymenoptera</taxon>
        <taxon>Apocrita</taxon>
        <taxon>Proctotrupomorpha</taxon>
        <taxon>Chalcidoidea</taxon>
        <taxon>Aphelinidae</taxon>
        <taxon>Aphelininae</taxon>
        <taxon>Eretmocerus</taxon>
    </lineage>
</organism>
<sequence length="251" mass="27708">MEAACLHTTVSRDRYPYYAHIIGSCPSKQEDSGNIEYYSVIYDAVIISDRYLIAWHDSSSNAFVDDCTDHRLLLLFGVDRKSWKTGNITKGTQYEVDFVQNNHTWMFKTKKPIQFSSVVQPIPLIESGEGPKPGDLVSIIIPYYNVANDQWLVIPVDNVTVVNSDDCRKVVSGTNSTDVESKILKCSDSQSIWVIIPGQACSVSIGEGDALIVNNKLAGISDPSASYIMGSYAVQAFANLAKIEGLRNLLT</sequence>